<dbReference type="EMBL" id="BK032687">
    <property type="protein sequence ID" value="DAF55281.1"/>
    <property type="molecule type" value="Genomic_DNA"/>
</dbReference>
<proteinExistence type="predicted"/>
<reference evidence="1" key="1">
    <citation type="journal article" date="2021" name="Proc. Natl. Acad. Sci. U.S.A.">
        <title>A Catalog of Tens of Thousands of Viruses from Human Metagenomes Reveals Hidden Associations with Chronic Diseases.</title>
        <authorList>
            <person name="Tisza M.J."/>
            <person name="Buck C.B."/>
        </authorList>
    </citation>
    <scope>NUCLEOTIDE SEQUENCE</scope>
    <source>
        <strain evidence="1">CtZHD14</strain>
    </source>
</reference>
<protein>
    <submittedName>
        <fullName evidence="1">Transcription initiation factor IIE, alpha FINGER, Transcription</fullName>
    </submittedName>
</protein>
<sequence length="38" mass="4566">MADIDCWNCGKKFNTQNHFEADYGDFKVYCCPHCYERL</sequence>
<name>A0A8S5SWA4_9CAUD</name>
<accession>A0A8S5SWA4</accession>
<organism evidence="1">
    <name type="scientific">Siphoviridae sp. ctZHD14</name>
    <dbReference type="NCBI Taxonomy" id="2827891"/>
    <lineage>
        <taxon>Viruses</taxon>
        <taxon>Duplodnaviria</taxon>
        <taxon>Heunggongvirae</taxon>
        <taxon>Uroviricota</taxon>
        <taxon>Caudoviricetes</taxon>
    </lineage>
</organism>
<evidence type="ECO:0000313" key="1">
    <source>
        <dbReference type="EMBL" id="DAF55281.1"/>
    </source>
</evidence>